<feature type="region of interest" description="Disordered" evidence="2">
    <location>
        <begin position="307"/>
        <end position="326"/>
    </location>
</feature>
<dbReference type="EMBL" id="JAMQGM010000069">
    <property type="protein sequence ID" value="MCM2580540.1"/>
    <property type="molecule type" value="Genomic_DNA"/>
</dbReference>
<dbReference type="Proteomes" id="UP001167160">
    <property type="component" value="Unassembled WGS sequence"/>
</dbReference>
<reference evidence="3" key="1">
    <citation type="journal article" date="2023" name="Int. J. Syst. Evol. Microbiol.">
        <title>Streptomyces meridianus sp. nov. isolated from brackish water of the Tagus estuary in Alcochete, Portugal.</title>
        <authorList>
            <person name="Santos J.D.N."/>
            <person name="Klimek D."/>
            <person name="Calusinska M."/>
            <person name="Lobo Da Cunha A."/>
            <person name="Catita J."/>
            <person name="Goncalves H."/>
            <person name="Gonzalez I."/>
            <person name="Reyes F."/>
            <person name="Lage O.M."/>
        </authorList>
    </citation>
    <scope>NUCLEOTIDE SEQUENCE</scope>
    <source>
        <strain evidence="3">MTZ3.1</strain>
    </source>
</reference>
<comment type="caution">
    <text evidence="3">The sequence shown here is derived from an EMBL/GenBank/DDBJ whole genome shotgun (WGS) entry which is preliminary data.</text>
</comment>
<evidence type="ECO:0000313" key="3">
    <source>
        <dbReference type="EMBL" id="MCM2580540.1"/>
    </source>
</evidence>
<evidence type="ECO:0000256" key="2">
    <source>
        <dbReference type="SAM" id="MobiDB-lite"/>
    </source>
</evidence>
<name>A0ABT0XDD4_9ACTN</name>
<proteinExistence type="predicted"/>
<feature type="region of interest" description="Disordered" evidence="2">
    <location>
        <begin position="1"/>
        <end position="27"/>
    </location>
</feature>
<protein>
    <submittedName>
        <fullName evidence="3">Uncharacterized protein</fullName>
    </submittedName>
</protein>
<evidence type="ECO:0000313" key="4">
    <source>
        <dbReference type="Proteomes" id="UP001167160"/>
    </source>
</evidence>
<accession>A0ABT0XDD4</accession>
<feature type="compositionally biased region" description="Basic and acidic residues" evidence="2">
    <location>
        <begin position="71"/>
        <end position="83"/>
    </location>
</feature>
<dbReference type="RefSeq" id="WP_251419475.1">
    <property type="nucleotide sequence ID" value="NZ_JAMQGM010000069.1"/>
</dbReference>
<feature type="region of interest" description="Disordered" evidence="2">
    <location>
        <begin position="49"/>
        <end position="83"/>
    </location>
</feature>
<organism evidence="3 4">
    <name type="scientific">Streptomyces meridianus</name>
    <dbReference type="NCBI Taxonomy" id="2938945"/>
    <lineage>
        <taxon>Bacteria</taxon>
        <taxon>Bacillati</taxon>
        <taxon>Actinomycetota</taxon>
        <taxon>Actinomycetes</taxon>
        <taxon>Kitasatosporales</taxon>
        <taxon>Streptomycetaceae</taxon>
        <taxon>Streptomyces</taxon>
    </lineage>
</organism>
<keyword evidence="1" id="KW-0175">Coiled coil</keyword>
<feature type="coiled-coil region" evidence="1">
    <location>
        <begin position="223"/>
        <end position="265"/>
    </location>
</feature>
<gene>
    <name evidence="3" type="ORF">M1E25_24930</name>
</gene>
<feature type="compositionally biased region" description="Basic residues" evidence="2">
    <location>
        <begin position="53"/>
        <end position="70"/>
    </location>
</feature>
<keyword evidence="4" id="KW-1185">Reference proteome</keyword>
<sequence length="326" mass="36420">MNATPQDSPPLTTPTSDRASIRAERRRLRESIRAHRKLLKARKSFELADQKRKNTSARAHVHAQRHHDKAVKRAEREEGRAHETVGAALRALDGDREMRERQTLDALRRQYIDAALRRAPLNAKELNGLAKVLINDLAARGIRTAADFTGFSQGPGPTGRGGSVYWIHTANGRRVHVNGIGEHRVKALTEFRRFHLSRAEERAPRQLTYVDRMKIDELIARQRADLEKQREAAVRTAAAARDEARDALAENTARLNAEAQEADAQAVQRRAEFDSMAEALLALRSQLAALDSEYGGFGARMRRLTSRPHAATDRAPQPVATPDNVA</sequence>
<evidence type="ECO:0000256" key="1">
    <source>
        <dbReference type="SAM" id="Coils"/>
    </source>
</evidence>